<dbReference type="PROSITE" id="PS50005">
    <property type="entry name" value="TPR"/>
    <property type="match status" value="1"/>
</dbReference>
<dbReference type="InterPro" id="IPR032640">
    <property type="entry name" value="AMPK1_CBM"/>
</dbReference>
<name>A0A5B2VWT8_9BACT</name>
<dbReference type="AlphaFoldDB" id="A0A5B2VWT8"/>
<evidence type="ECO:0000313" key="5">
    <source>
        <dbReference type="EMBL" id="KAA2243244.1"/>
    </source>
</evidence>
<evidence type="ECO:0000256" key="2">
    <source>
        <dbReference type="SAM" id="SignalP"/>
    </source>
</evidence>
<evidence type="ECO:0000259" key="4">
    <source>
        <dbReference type="Pfam" id="PF16561"/>
    </source>
</evidence>
<dbReference type="Pfam" id="PF16561">
    <property type="entry name" value="AMPK1_CBM"/>
    <property type="match status" value="1"/>
</dbReference>
<dbReference type="PROSITE" id="PS51257">
    <property type="entry name" value="PROKAR_LIPOPROTEIN"/>
    <property type="match status" value="1"/>
</dbReference>
<reference evidence="5 6" key="1">
    <citation type="submission" date="2019-09" db="EMBL/GenBank/DDBJ databases">
        <title>Chitinophaga ginsengihumi sp. nov., isolated from soil of ginseng rhizosphere.</title>
        <authorList>
            <person name="Lee J."/>
        </authorList>
    </citation>
    <scope>NUCLEOTIDE SEQUENCE [LARGE SCALE GENOMIC DNA]</scope>
    <source>
        <strain evidence="5 6">BN140078</strain>
    </source>
</reference>
<dbReference type="Gene3D" id="1.25.40.10">
    <property type="entry name" value="Tetratricopeptide repeat domain"/>
    <property type="match status" value="1"/>
</dbReference>
<feature type="repeat" description="TPR" evidence="1">
    <location>
        <begin position="434"/>
        <end position="467"/>
    </location>
</feature>
<reference evidence="5 6" key="2">
    <citation type="submission" date="2019-09" db="EMBL/GenBank/DDBJ databases">
        <authorList>
            <person name="Jin C."/>
        </authorList>
    </citation>
    <scope>NUCLEOTIDE SEQUENCE [LARGE SCALE GENOMIC DNA]</scope>
    <source>
        <strain evidence="5 6">BN140078</strain>
    </source>
</reference>
<dbReference type="SUPFAM" id="SSF81296">
    <property type="entry name" value="E set domains"/>
    <property type="match status" value="1"/>
</dbReference>
<dbReference type="SUPFAM" id="SSF56601">
    <property type="entry name" value="beta-lactamase/transpeptidase-like"/>
    <property type="match status" value="1"/>
</dbReference>
<keyword evidence="2" id="KW-0732">Signal</keyword>
<dbReference type="InterPro" id="IPR012338">
    <property type="entry name" value="Beta-lactam/transpept-like"/>
</dbReference>
<dbReference type="Proteomes" id="UP000324611">
    <property type="component" value="Unassembled WGS sequence"/>
</dbReference>
<dbReference type="InterPro" id="IPR050789">
    <property type="entry name" value="Diverse_Enzym_Activities"/>
</dbReference>
<gene>
    <name evidence="5" type="ORF">F0L74_12070</name>
</gene>
<keyword evidence="1" id="KW-0802">TPR repeat</keyword>
<dbReference type="InterPro" id="IPR013783">
    <property type="entry name" value="Ig-like_fold"/>
</dbReference>
<sequence length="572" mass="64534">MQLFFWRGVFYNKSFYMRKFFLLPVLILLQAAAACSQSREEAIRQLMQQAHIPGLSLAYVKNGQVAELYSLGIRSADTKEPVDAGTIFSAASLSKAVFSYGVLQLVDAGKLDLDKPLYNYYDYPDLAYDARYRQITARQVLSHTSGLPNWRNGDTLRFKYNPGERWNYSGEGFVMLAKVVEKITGQTIEDYLQQTVLRPLGMSRSSFIWQEAYNADAAFPHTDVGQTSGRWQPNEPNTAASLQTTATDYAKFLTALLNRKGLKKSTYEQVFKPQPNSRVAKDNNALYWGLGVGYQFADNAPAFWQWGDNGTFKAFLFGYPDKKEGLVYFANSSTGLVIAPDLLRMFFNHEQPAEKWVNNDNASLQDIALIYRLLDLPFEEAMQPYMQPGAPYQDTTRFPEDKMNGIGYRLLELKRSATARQVFEMNTRIYPRGAAAWRGLGEAEVREGQRQAAATAFEKAAALDTADKEVGQIARRLENLPENAKDSAAVPTTFRLQAYSNARYVSLGGTFNDWNDLRTPMRWENGAWVVTIALKPGTYTYKFAVDGVWIPDPSNKQAKPESFDSIITVVAR</sequence>
<feature type="domain" description="Beta-lactamase-related" evidence="3">
    <location>
        <begin position="41"/>
        <end position="335"/>
    </location>
</feature>
<protein>
    <submittedName>
        <fullName evidence="5">Serine hydrolase</fullName>
    </submittedName>
</protein>
<dbReference type="Gene3D" id="3.40.710.10">
    <property type="entry name" value="DD-peptidase/beta-lactamase superfamily"/>
    <property type="match status" value="1"/>
</dbReference>
<evidence type="ECO:0000259" key="3">
    <source>
        <dbReference type="Pfam" id="PF00144"/>
    </source>
</evidence>
<dbReference type="InterPro" id="IPR011990">
    <property type="entry name" value="TPR-like_helical_dom_sf"/>
</dbReference>
<accession>A0A5B2VWT8</accession>
<dbReference type="SUPFAM" id="SSF48452">
    <property type="entry name" value="TPR-like"/>
    <property type="match status" value="1"/>
</dbReference>
<evidence type="ECO:0000256" key="1">
    <source>
        <dbReference type="PROSITE-ProRule" id="PRU00339"/>
    </source>
</evidence>
<dbReference type="Pfam" id="PF00144">
    <property type="entry name" value="Beta-lactamase"/>
    <property type="match status" value="1"/>
</dbReference>
<feature type="signal peptide" evidence="2">
    <location>
        <begin position="1"/>
        <end position="33"/>
    </location>
</feature>
<dbReference type="GO" id="GO:0016787">
    <property type="term" value="F:hydrolase activity"/>
    <property type="evidence" value="ECO:0007669"/>
    <property type="project" value="UniProtKB-KW"/>
</dbReference>
<keyword evidence="5" id="KW-0378">Hydrolase</keyword>
<dbReference type="PANTHER" id="PTHR43283:SF18">
    <property type="match status" value="1"/>
</dbReference>
<dbReference type="EMBL" id="VUOC01000002">
    <property type="protein sequence ID" value="KAA2243244.1"/>
    <property type="molecule type" value="Genomic_DNA"/>
</dbReference>
<dbReference type="InterPro" id="IPR014756">
    <property type="entry name" value="Ig_E-set"/>
</dbReference>
<organism evidence="5 6">
    <name type="scientific">Chitinophaga agrisoli</name>
    <dbReference type="NCBI Taxonomy" id="2607653"/>
    <lineage>
        <taxon>Bacteria</taxon>
        <taxon>Pseudomonadati</taxon>
        <taxon>Bacteroidota</taxon>
        <taxon>Chitinophagia</taxon>
        <taxon>Chitinophagales</taxon>
        <taxon>Chitinophagaceae</taxon>
        <taxon>Chitinophaga</taxon>
    </lineage>
</organism>
<comment type="caution">
    <text evidence="5">The sequence shown here is derived from an EMBL/GenBank/DDBJ whole genome shotgun (WGS) entry which is preliminary data.</text>
</comment>
<evidence type="ECO:0000313" key="6">
    <source>
        <dbReference type="Proteomes" id="UP000324611"/>
    </source>
</evidence>
<dbReference type="InterPro" id="IPR001466">
    <property type="entry name" value="Beta-lactam-related"/>
</dbReference>
<feature type="chain" id="PRO_5023075037" evidence="2">
    <location>
        <begin position="34"/>
        <end position="572"/>
    </location>
</feature>
<dbReference type="InterPro" id="IPR019734">
    <property type="entry name" value="TPR_rpt"/>
</dbReference>
<dbReference type="Gene3D" id="2.60.40.10">
    <property type="entry name" value="Immunoglobulins"/>
    <property type="match status" value="1"/>
</dbReference>
<feature type="domain" description="AMP-activated protein kinase glycogen-binding" evidence="4">
    <location>
        <begin position="491"/>
        <end position="559"/>
    </location>
</feature>
<dbReference type="PANTHER" id="PTHR43283">
    <property type="entry name" value="BETA-LACTAMASE-RELATED"/>
    <property type="match status" value="1"/>
</dbReference>
<keyword evidence="6" id="KW-1185">Reference proteome</keyword>
<proteinExistence type="predicted"/>